<feature type="transmembrane region" description="Helical" evidence="1">
    <location>
        <begin position="6"/>
        <end position="29"/>
    </location>
</feature>
<evidence type="ECO:0000313" key="2">
    <source>
        <dbReference type="EMBL" id="CAD8050612.1"/>
    </source>
</evidence>
<reference evidence="2" key="1">
    <citation type="submission" date="2021-01" db="EMBL/GenBank/DDBJ databases">
        <authorList>
            <consortium name="Genoscope - CEA"/>
            <person name="William W."/>
        </authorList>
    </citation>
    <scope>NUCLEOTIDE SEQUENCE</scope>
</reference>
<dbReference type="EMBL" id="CAJJDN010000005">
    <property type="protein sequence ID" value="CAD8050612.1"/>
    <property type="molecule type" value="Genomic_DNA"/>
</dbReference>
<organism evidence="2 3">
    <name type="scientific">Paramecium sonneborni</name>
    <dbReference type="NCBI Taxonomy" id="65129"/>
    <lineage>
        <taxon>Eukaryota</taxon>
        <taxon>Sar</taxon>
        <taxon>Alveolata</taxon>
        <taxon>Ciliophora</taxon>
        <taxon>Intramacronucleata</taxon>
        <taxon>Oligohymenophorea</taxon>
        <taxon>Peniculida</taxon>
        <taxon>Parameciidae</taxon>
        <taxon>Paramecium</taxon>
    </lineage>
</organism>
<keyword evidence="1" id="KW-0812">Transmembrane</keyword>
<dbReference type="AlphaFoldDB" id="A0A8S1KD19"/>
<keyword evidence="3" id="KW-1185">Reference proteome</keyword>
<keyword evidence="1" id="KW-1133">Transmembrane helix</keyword>
<dbReference type="Proteomes" id="UP000692954">
    <property type="component" value="Unassembled WGS sequence"/>
</dbReference>
<feature type="transmembrane region" description="Helical" evidence="1">
    <location>
        <begin position="41"/>
        <end position="59"/>
    </location>
</feature>
<name>A0A8S1KD19_9CILI</name>
<evidence type="ECO:0008006" key="4">
    <source>
        <dbReference type="Google" id="ProtNLM"/>
    </source>
</evidence>
<proteinExistence type="predicted"/>
<accession>A0A8S1KD19</accession>
<evidence type="ECO:0000313" key="3">
    <source>
        <dbReference type="Proteomes" id="UP000692954"/>
    </source>
</evidence>
<feature type="transmembrane region" description="Helical" evidence="1">
    <location>
        <begin position="133"/>
        <end position="149"/>
    </location>
</feature>
<sequence length="162" mass="19235">MTNPFVLILPTISNLIGMIASHPIIILKVRLQNEILRQYDYGFKLHLVLVFYILIYNLLQKLFEFFLNKQGYEFMNVLRPDSDFKGNLISIGLSMIGSSIISFAFLQLIYFYQQRLIKKKKQQDFFKDIQIMFLNRNSIAVVFFWGFSMKANKERFKPQKID</sequence>
<keyword evidence="1" id="KW-0472">Membrane</keyword>
<gene>
    <name evidence="2" type="ORF">PSON_ATCC_30995.1.T0050105</name>
</gene>
<feature type="transmembrane region" description="Helical" evidence="1">
    <location>
        <begin position="88"/>
        <end position="112"/>
    </location>
</feature>
<evidence type="ECO:0000256" key="1">
    <source>
        <dbReference type="SAM" id="Phobius"/>
    </source>
</evidence>
<protein>
    <recommendedName>
        <fullName evidence="4">Transmembrane protein</fullName>
    </recommendedName>
</protein>
<comment type="caution">
    <text evidence="2">The sequence shown here is derived from an EMBL/GenBank/DDBJ whole genome shotgun (WGS) entry which is preliminary data.</text>
</comment>